<feature type="coiled-coil region" evidence="1">
    <location>
        <begin position="335"/>
        <end position="369"/>
    </location>
</feature>
<feature type="domain" description="Dipeptidylpeptidase IV N-terminal" evidence="3">
    <location>
        <begin position="122"/>
        <end position="513"/>
    </location>
</feature>
<dbReference type="PANTHER" id="PTHR11731">
    <property type="entry name" value="PROTEASE FAMILY S9B,C DIPEPTIDYL-PEPTIDASE IV-RELATED"/>
    <property type="match status" value="1"/>
</dbReference>
<dbReference type="Gene3D" id="3.40.50.1820">
    <property type="entry name" value="alpha/beta hydrolase"/>
    <property type="match status" value="1"/>
</dbReference>
<name>A0AAV7YZK4_9EUKA</name>
<dbReference type="InterPro" id="IPR001375">
    <property type="entry name" value="Peptidase_S9_cat"/>
</dbReference>
<dbReference type="InterPro" id="IPR050278">
    <property type="entry name" value="Serine_Prot_S9B/DPPIV"/>
</dbReference>
<protein>
    <submittedName>
        <fullName evidence="4">Dipeptidyl-peptidase 4-related</fullName>
    </submittedName>
</protein>
<evidence type="ECO:0000259" key="2">
    <source>
        <dbReference type="Pfam" id="PF00326"/>
    </source>
</evidence>
<dbReference type="SUPFAM" id="SSF82171">
    <property type="entry name" value="DPP6 N-terminal domain-like"/>
    <property type="match status" value="1"/>
</dbReference>
<organism evidence="4 5">
    <name type="scientific">Anaeramoeba flamelloides</name>
    <dbReference type="NCBI Taxonomy" id="1746091"/>
    <lineage>
        <taxon>Eukaryota</taxon>
        <taxon>Metamonada</taxon>
        <taxon>Anaeramoebidae</taxon>
        <taxon>Anaeramoeba</taxon>
    </lineage>
</organism>
<dbReference type="EMBL" id="JANTQA010000045">
    <property type="protein sequence ID" value="KAJ3434111.1"/>
    <property type="molecule type" value="Genomic_DNA"/>
</dbReference>
<accession>A0AAV7YZK4</accession>
<gene>
    <name evidence="4" type="ORF">M0812_20175</name>
</gene>
<proteinExistence type="predicted"/>
<dbReference type="GO" id="GO:0006508">
    <property type="term" value="P:proteolysis"/>
    <property type="evidence" value="ECO:0007669"/>
    <property type="project" value="InterPro"/>
</dbReference>
<comment type="caution">
    <text evidence="4">The sequence shown here is derived from an EMBL/GenBank/DDBJ whole genome shotgun (WGS) entry which is preliminary data.</text>
</comment>
<dbReference type="SUPFAM" id="SSF53474">
    <property type="entry name" value="alpha/beta-Hydrolases"/>
    <property type="match status" value="1"/>
</dbReference>
<sequence>MNFLEKKESLAKLFTHYDRSNKPRSPKWFQNKKGEDSLLFLGTNTKNKEKPDSNLFTLDLQSGEWNNQYEGSLTVKQTELSKEEILLKERMRASKSKTLGISKYILDDESGKVLYPIEGQLFQDNLNEDLENKDINKRLKEIPKVNDAARMHLTLSTDGHLVSFLRKRNIWVIDLATGEEYQLTTDGKSGYQPFVMQEEFDLYKSFWWSSFIEENENERIYSIVYLVTDESMCTKYPILNMKEHTFEVEEFLYPWEGTENAKQELRLVKFSIPKKKTNNFNIKETVQYLKPHTPLKTAFQDLEYIIQVGCHLDFCWLQFIDRSQKHLKMIRLEINEDFIEINNEKEQEKEKLKEKEKEKENEKEIKDLQKYPILVQVDTEYWINSTEIIYWFKNNRNKFLFATEETGFRHLYLYEIQESQEKKIQKVVCKAITAGDWIIYDTSKLFVDESKELVYYLANPESALEKHLCVSSFADGNDPNVFYMLTKQGFTHANIEMNKDRTLFFCSFSNIETDTEYSVFKIIQKESQMNKKFERPSVEKVVECYSTRQLKESFPGKINPPKMFSFESKTGETIHGCYYEPVNAKRPYKTILKIYNGPHVQYITNSRMMTISLRTQFLVLEGYCVVLIDGRGSWNRGLKFEGYHKLNMGGFELEDQIQGLQMLIDKGIVHKEKIVIYGWSYGGYMTAMALAKYPDFFSYGICGAPVTHWSIYDTGYTERYMSNSKLEKEVYEKSSVLKYVPNMKKDKARMFLIHGLIDENVHLTNSTRLIQCMYDNSVPFEFQLYPKERHGVGNYNSYCFLQASILNFLSKNL</sequence>
<dbReference type="Proteomes" id="UP001146793">
    <property type="component" value="Unassembled WGS sequence"/>
</dbReference>
<evidence type="ECO:0000256" key="1">
    <source>
        <dbReference type="SAM" id="Coils"/>
    </source>
</evidence>
<evidence type="ECO:0000259" key="3">
    <source>
        <dbReference type="Pfam" id="PF00930"/>
    </source>
</evidence>
<evidence type="ECO:0000313" key="5">
    <source>
        <dbReference type="Proteomes" id="UP001146793"/>
    </source>
</evidence>
<dbReference type="InterPro" id="IPR029058">
    <property type="entry name" value="AB_hydrolase_fold"/>
</dbReference>
<reference evidence="4" key="1">
    <citation type="submission" date="2022-08" db="EMBL/GenBank/DDBJ databases">
        <title>Novel sulphate-reducing endosymbionts in the free-living metamonad Anaeramoeba.</title>
        <authorList>
            <person name="Jerlstrom-Hultqvist J."/>
            <person name="Cepicka I."/>
            <person name="Gallot-Lavallee L."/>
            <person name="Salas-Leiva D."/>
            <person name="Curtis B.A."/>
            <person name="Zahonova K."/>
            <person name="Pipaliya S."/>
            <person name="Dacks J."/>
            <person name="Roger A.J."/>
        </authorList>
    </citation>
    <scope>NUCLEOTIDE SEQUENCE</scope>
    <source>
        <strain evidence="4">Busselton2</strain>
    </source>
</reference>
<dbReference type="GO" id="GO:0008239">
    <property type="term" value="F:dipeptidyl-peptidase activity"/>
    <property type="evidence" value="ECO:0007669"/>
    <property type="project" value="TreeGrafter"/>
</dbReference>
<dbReference type="Pfam" id="PF00326">
    <property type="entry name" value="Peptidase_S9"/>
    <property type="match status" value="1"/>
</dbReference>
<dbReference type="Gene3D" id="2.140.10.30">
    <property type="entry name" value="Dipeptidylpeptidase IV, N-terminal domain"/>
    <property type="match status" value="1"/>
</dbReference>
<feature type="domain" description="Peptidase S9 prolyl oligopeptidase catalytic" evidence="2">
    <location>
        <begin position="612"/>
        <end position="813"/>
    </location>
</feature>
<dbReference type="InterPro" id="IPR002469">
    <property type="entry name" value="Peptidase_S9B_N"/>
</dbReference>
<evidence type="ECO:0000313" key="4">
    <source>
        <dbReference type="EMBL" id="KAJ3434111.1"/>
    </source>
</evidence>
<dbReference type="PANTHER" id="PTHR11731:SF193">
    <property type="entry name" value="DIPEPTIDYL PEPTIDASE 9"/>
    <property type="match status" value="1"/>
</dbReference>
<dbReference type="Pfam" id="PF00930">
    <property type="entry name" value="DPPIV_N"/>
    <property type="match status" value="1"/>
</dbReference>
<keyword evidence="1" id="KW-0175">Coiled coil</keyword>
<dbReference type="GO" id="GO:0008236">
    <property type="term" value="F:serine-type peptidase activity"/>
    <property type="evidence" value="ECO:0007669"/>
    <property type="project" value="InterPro"/>
</dbReference>
<dbReference type="AlphaFoldDB" id="A0AAV7YZK4"/>